<accession>A0AAE2E7Z2</accession>
<gene>
    <name evidence="1" type="ORF">SS44_22625</name>
</gene>
<reference evidence="1 2" key="1">
    <citation type="submission" date="2015-03" db="EMBL/GenBank/DDBJ databases">
        <authorList>
            <person name="McCorrison J."/>
            <person name="Sanka R."/>
            <person name="Adams M."/>
            <person name="Brinkac L."/>
            <person name="Nierman W."/>
            <person name="Sutton G."/>
            <person name="Nelson K."/>
            <person name="Kiedrowski L."/>
            <person name="Guerrero D."/>
            <person name="Bonomo R."/>
        </authorList>
    </citation>
    <scope>NUCLEOTIDE SEQUENCE [LARGE SCALE GENOMIC DNA]</scope>
    <source>
        <strain evidence="1 2">42324</strain>
    </source>
</reference>
<dbReference type="EMBL" id="JZYG01000086">
    <property type="protein sequence ID" value="KJM27113.1"/>
    <property type="molecule type" value="Genomic_DNA"/>
</dbReference>
<dbReference type="Proteomes" id="UP000033344">
    <property type="component" value="Unassembled WGS sequence"/>
</dbReference>
<organism evidence="1 2">
    <name type="scientific">Enterobacter cloacae subsp. cloacae</name>
    <dbReference type="NCBI Taxonomy" id="336306"/>
    <lineage>
        <taxon>Bacteria</taxon>
        <taxon>Pseudomonadati</taxon>
        <taxon>Pseudomonadota</taxon>
        <taxon>Gammaproteobacteria</taxon>
        <taxon>Enterobacterales</taxon>
        <taxon>Enterobacteriaceae</taxon>
        <taxon>Enterobacter</taxon>
        <taxon>Enterobacter cloacae complex</taxon>
    </lineage>
</organism>
<protein>
    <submittedName>
        <fullName evidence="1">Uncharacterized protein</fullName>
    </submittedName>
</protein>
<name>A0AAE2E7Z2_ENTCL</name>
<dbReference type="AlphaFoldDB" id="A0AAE2E7Z2"/>
<evidence type="ECO:0000313" key="2">
    <source>
        <dbReference type="Proteomes" id="UP000033344"/>
    </source>
</evidence>
<proteinExistence type="predicted"/>
<comment type="caution">
    <text evidence="1">The sequence shown here is derived from an EMBL/GenBank/DDBJ whole genome shotgun (WGS) entry which is preliminary data.</text>
</comment>
<evidence type="ECO:0000313" key="1">
    <source>
        <dbReference type="EMBL" id="KJM27113.1"/>
    </source>
</evidence>
<sequence length="512" mass="54100">MQVTPWRYTMNPVMNTYLAAPKAAITHFDSSQSDSLPFPVPSGESTVHASLPLTPALPQAVNGPINIMTLASPSPDYMWGVTWTGITYISTSGNAFTPVARLPVPGLTQFPIDLLVTLLTQPLDSPGVIEGITSQLSPVTPSGGINSAYCLVDNTNTLFANYGTKVYAVGLNVPDLPLLGIGIKRTLDTSAFIPEGQAITGLVLTYDGNLVVLGTRSISVVSRTFSGPVHTLTLGADEYVSNSAAVDEHGGIYVVSDKLMHKVVWTGSTLSADPADGAWVTSYPTGDTYPTIFGSGSGATPTLMGFGSDADKLVVITDGKKRMSLVAFWRDAIPTGFSERIAGIIPVTCGLPLSTEYIQSDQSVAIQDYGAFVVNNVGAGTGTGVALTDALARGPILDSPQGVERFAWDPISHSWSSTWSRADICSNTMIPAISSASNTVYTSGYYRHNGGWKVVGMDWNTGQTVHSTVFNDNICGNGIYAQMEFMPDGDLLMNSILGPMRVQLPGGTVLPL</sequence>